<organism evidence="10 11">
    <name type="scientific">Pogona vitticeps</name>
    <name type="common">central bearded dragon</name>
    <dbReference type="NCBI Taxonomy" id="103695"/>
    <lineage>
        <taxon>Eukaryota</taxon>
        <taxon>Metazoa</taxon>
        <taxon>Chordata</taxon>
        <taxon>Craniata</taxon>
        <taxon>Vertebrata</taxon>
        <taxon>Euteleostomi</taxon>
        <taxon>Lepidosauria</taxon>
        <taxon>Squamata</taxon>
        <taxon>Bifurcata</taxon>
        <taxon>Unidentata</taxon>
        <taxon>Episquamata</taxon>
        <taxon>Toxicofera</taxon>
        <taxon>Iguania</taxon>
        <taxon>Acrodonta</taxon>
        <taxon>Agamidae</taxon>
        <taxon>Amphibolurinae</taxon>
        <taxon>Pogona</taxon>
    </lineage>
</organism>
<dbReference type="OrthoDB" id="8894951at2759"/>
<accession>A0A6J0U4J7</accession>
<evidence type="ECO:0000256" key="7">
    <source>
        <dbReference type="ARBA" id="ARBA00023157"/>
    </source>
</evidence>
<dbReference type="PANTHER" id="PTHR14447">
    <property type="entry name" value="UROTENSIN 2"/>
    <property type="match status" value="1"/>
</dbReference>
<dbReference type="GO" id="GO:0005179">
    <property type="term" value="F:hormone activity"/>
    <property type="evidence" value="ECO:0007669"/>
    <property type="project" value="UniProtKB-KW"/>
</dbReference>
<sequence length="162" mass="17880">MGERRAKPPQASGELRGKAADTREEMMEKLGWICLSLVSLSAPLGAFPMASSSEASLWVPAIDEDAGLGLEALGSWDRRSLPQSLTGLLEAETDRQAGIIPNKAVVSFSDRRPKSFKARENIKEALLGNLPRKVLLNRLLPANRKPFKKRGNLSECFWKYCV</sequence>
<evidence type="ECO:0000256" key="8">
    <source>
        <dbReference type="RuleBase" id="RU000636"/>
    </source>
</evidence>
<dbReference type="PANTHER" id="PTHR14447:SF0">
    <property type="entry name" value="UROTENSIN-2"/>
    <property type="match status" value="1"/>
</dbReference>
<name>A0A6J0U4J7_9SAUR</name>
<dbReference type="PROSITE" id="PS00984">
    <property type="entry name" value="UROTENSIN_II"/>
    <property type="match status" value="1"/>
</dbReference>
<evidence type="ECO:0000256" key="9">
    <source>
        <dbReference type="SAM" id="MobiDB-lite"/>
    </source>
</evidence>
<dbReference type="RefSeq" id="XP_020655666.2">
    <property type="nucleotide sequence ID" value="XM_020800007.2"/>
</dbReference>
<dbReference type="GO" id="GO:0097746">
    <property type="term" value="P:blood vessel diameter maintenance"/>
    <property type="evidence" value="ECO:0007669"/>
    <property type="project" value="InterPro"/>
</dbReference>
<protein>
    <submittedName>
        <fullName evidence="11">Urotensin-2 isoform X1</fullName>
    </submittedName>
</protein>
<dbReference type="GeneID" id="110082456"/>
<keyword evidence="10" id="KW-1185">Reference proteome</keyword>
<keyword evidence="3" id="KW-0964">Secreted</keyword>
<feature type="region of interest" description="Disordered" evidence="9">
    <location>
        <begin position="1"/>
        <end position="20"/>
    </location>
</feature>
<dbReference type="Proteomes" id="UP001652642">
    <property type="component" value="Chromosome 7"/>
</dbReference>
<evidence type="ECO:0000256" key="3">
    <source>
        <dbReference type="ARBA" id="ARBA00022525"/>
    </source>
</evidence>
<dbReference type="CTD" id="10911"/>
<dbReference type="AlphaFoldDB" id="A0A6J0U4J7"/>
<dbReference type="Pfam" id="PF02083">
    <property type="entry name" value="Urotensin_II"/>
    <property type="match status" value="1"/>
</dbReference>
<comment type="similarity">
    <text evidence="2 8">Belongs to the urotensin-2 family.</text>
</comment>
<proteinExistence type="inferred from homology"/>
<evidence type="ECO:0000313" key="11">
    <source>
        <dbReference type="RefSeq" id="XP_020655666.2"/>
    </source>
</evidence>
<dbReference type="GO" id="GO:0008217">
    <property type="term" value="P:regulation of blood pressure"/>
    <property type="evidence" value="ECO:0007669"/>
    <property type="project" value="InterPro"/>
</dbReference>
<reference evidence="11" key="1">
    <citation type="submission" date="2025-08" db="UniProtKB">
        <authorList>
            <consortium name="RefSeq"/>
        </authorList>
    </citation>
    <scope>IDENTIFICATION</scope>
</reference>
<evidence type="ECO:0000256" key="1">
    <source>
        <dbReference type="ARBA" id="ARBA00004613"/>
    </source>
</evidence>
<keyword evidence="4" id="KW-0165">Cleavage on pair of basic residues</keyword>
<evidence type="ECO:0000256" key="6">
    <source>
        <dbReference type="ARBA" id="ARBA00022729"/>
    </source>
</evidence>
<keyword evidence="7" id="KW-1015">Disulfide bond</keyword>
<dbReference type="GO" id="GO:0005615">
    <property type="term" value="C:extracellular space"/>
    <property type="evidence" value="ECO:0007669"/>
    <property type="project" value="TreeGrafter"/>
</dbReference>
<evidence type="ECO:0000256" key="4">
    <source>
        <dbReference type="ARBA" id="ARBA00022685"/>
    </source>
</evidence>
<gene>
    <name evidence="11" type="primary">UTS2</name>
</gene>
<evidence type="ECO:0000256" key="2">
    <source>
        <dbReference type="ARBA" id="ARBA00006719"/>
    </source>
</evidence>
<comment type="subcellular location">
    <subcellularLocation>
        <location evidence="1 8">Secreted</location>
    </subcellularLocation>
</comment>
<evidence type="ECO:0000256" key="5">
    <source>
        <dbReference type="ARBA" id="ARBA00022702"/>
    </source>
</evidence>
<keyword evidence="6" id="KW-0732">Signal</keyword>
<dbReference type="KEGG" id="pvt:110082456"/>
<keyword evidence="5 8" id="KW-0372">Hormone</keyword>
<dbReference type="InterPro" id="IPR001483">
    <property type="entry name" value="Urotensin_II"/>
</dbReference>
<dbReference type="InParanoid" id="A0A6J0U4J7"/>
<evidence type="ECO:0000313" key="10">
    <source>
        <dbReference type="Proteomes" id="UP001652642"/>
    </source>
</evidence>